<dbReference type="Proteomes" id="UP000075243">
    <property type="component" value="Unassembled WGS sequence"/>
</dbReference>
<dbReference type="AlphaFoldDB" id="A0A151RK55"/>
<evidence type="ECO:0000313" key="1">
    <source>
        <dbReference type="EMBL" id="KYP42957.1"/>
    </source>
</evidence>
<accession>A0A151RK55</accession>
<name>A0A151RK55_CAJCA</name>
<proteinExistence type="predicted"/>
<keyword evidence="2" id="KW-1185">Reference proteome</keyword>
<dbReference type="OMA" id="RHEYIRY"/>
<dbReference type="Gramene" id="C.cajan_36473.t">
    <property type="protein sequence ID" value="C.cajan_36473.t.cds1"/>
    <property type="gene ID" value="C.cajan_36473"/>
</dbReference>
<reference evidence="1" key="1">
    <citation type="journal article" date="2012" name="Nat. Biotechnol.">
        <title>Draft genome sequence of pigeonpea (Cajanus cajan), an orphan legume crop of resource-poor farmers.</title>
        <authorList>
            <person name="Varshney R.K."/>
            <person name="Chen W."/>
            <person name="Li Y."/>
            <person name="Bharti A.K."/>
            <person name="Saxena R.K."/>
            <person name="Schlueter J.A."/>
            <person name="Donoghue M.T."/>
            <person name="Azam S."/>
            <person name="Fan G."/>
            <person name="Whaley A.M."/>
            <person name="Farmer A.D."/>
            <person name="Sheridan J."/>
            <person name="Iwata A."/>
            <person name="Tuteja R."/>
            <person name="Penmetsa R.V."/>
            <person name="Wu W."/>
            <person name="Upadhyaya H.D."/>
            <person name="Yang S.P."/>
            <person name="Shah T."/>
            <person name="Saxena K.B."/>
            <person name="Michael T."/>
            <person name="McCombie W.R."/>
            <person name="Yang B."/>
            <person name="Zhang G."/>
            <person name="Yang H."/>
            <person name="Wang J."/>
            <person name="Spillane C."/>
            <person name="Cook D.R."/>
            <person name="May G.D."/>
            <person name="Xu X."/>
            <person name="Jackson S.A."/>
        </authorList>
    </citation>
    <scope>NUCLEOTIDE SEQUENCE [LARGE SCALE GENOMIC DNA]</scope>
</reference>
<dbReference type="PANTHER" id="PTHR33265:SF52">
    <property type="entry name" value="DUF761 DOMAIN PROTEIN"/>
    <property type="match status" value="1"/>
</dbReference>
<organism evidence="1 2">
    <name type="scientific">Cajanus cajan</name>
    <name type="common">Pigeon pea</name>
    <name type="synonym">Cajanus indicus</name>
    <dbReference type="NCBI Taxonomy" id="3821"/>
    <lineage>
        <taxon>Eukaryota</taxon>
        <taxon>Viridiplantae</taxon>
        <taxon>Streptophyta</taxon>
        <taxon>Embryophyta</taxon>
        <taxon>Tracheophyta</taxon>
        <taxon>Spermatophyta</taxon>
        <taxon>Magnoliopsida</taxon>
        <taxon>eudicotyledons</taxon>
        <taxon>Gunneridae</taxon>
        <taxon>Pentapetalae</taxon>
        <taxon>rosids</taxon>
        <taxon>fabids</taxon>
        <taxon>Fabales</taxon>
        <taxon>Fabaceae</taxon>
        <taxon>Papilionoideae</taxon>
        <taxon>50 kb inversion clade</taxon>
        <taxon>NPAAA clade</taxon>
        <taxon>indigoferoid/millettioid clade</taxon>
        <taxon>Phaseoleae</taxon>
        <taxon>Cajanus</taxon>
    </lineage>
</organism>
<dbReference type="Pfam" id="PF05553">
    <property type="entry name" value="DUF761"/>
    <property type="match status" value="1"/>
</dbReference>
<gene>
    <name evidence="1" type="ORF">KK1_035620</name>
</gene>
<dbReference type="PANTHER" id="PTHR33265">
    <property type="entry name" value="AVR9/CF-9 RAPIDLY ELICITED PROTEIN-RELATED"/>
    <property type="match status" value="1"/>
</dbReference>
<sequence>MKPRTDTHFPLPHVADITCMDPSRAPLVAEKLCKTVRLLGYDMQDMVKRGKSIGKALNDVVVRHHQALTCRPRDAHVSFVSPLEYQFSCSGSPPRRRRLSPPSAAHRPPRMCRGDGGAIERRVKISGSMVKQAEKDFEVDEAAEEFIARFYRELRLQKWLDHQYC</sequence>
<dbReference type="EMBL" id="KQ483691">
    <property type="protein sequence ID" value="KYP42957.1"/>
    <property type="molecule type" value="Genomic_DNA"/>
</dbReference>
<dbReference type="InterPro" id="IPR008480">
    <property type="entry name" value="DUF761_pln"/>
</dbReference>
<evidence type="ECO:0000313" key="2">
    <source>
        <dbReference type="Proteomes" id="UP000075243"/>
    </source>
</evidence>
<protein>
    <submittedName>
        <fullName evidence="1">Uncharacterized protein</fullName>
    </submittedName>
</protein>